<reference evidence="5 6" key="1">
    <citation type="submission" date="2013-12" db="EMBL/GenBank/DDBJ databases">
        <title>Comparative genomics of Petrotoga isolates.</title>
        <authorList>
            <person name="Nesbo C.L."/>
            <person name="Charchuk R."/>
            <person name="Chow K."/>
        </authorList>
    </citation>
    <scope>NUCLEOTIDE SEQUENCE [LARGE SCALE GENOMIC DNA]</scope>
    <source>
        <strain evidence="5 6">DSM 14811</strain>
    </source>
</reference>
<dbReference type="Proteomes" id="UP000236604">
    <property type="component" value="Unassembled WGS sequence"/>
</dbReference>
<keyword evidence="3 4" id="KW-0732">Signal</keyword>
<dbReference type="RefSeq" id="WP_103077667.1">
    <property type="nucleotide sequence ID" value="NZ_AZRN01000034.1"/>
</dbReference>
<feature type="signal peptide" evidence="4">
    <location>
        <begin position="1"/>
        <end position="22"/>
    </location>
</feature>
<dbReference type="InterPro" id="IPR006059">
    <property type="entry name" value="SBP"/>
</dbReference>
<dbReference type="AlphaFoldDB" id="A0A2K1P646"/>
<evidence type="ECO:0000313" key="5">
    <source>
        <dbReference type="EMBL" id="PNR98265.1"/>
    </source>
</evidence>
<dbReference type="Pfam" id="PF01547">
    <property type="entry name" value="SBP_bac_1"/>
    <property type="match status" value="1"/>
</dbReference>
<protein>
    <submittedName>
        <fullName evidence="5">ABC transporter substrate-binding protein</fullName>
    </submittedName>
</protein>
<dbReference type="GO" id="GO:0042956">
    <property type="term" value="P:maltodextrin transmembrane transport"/>
    <property type="evidence" value="ECO:0007669"/>
    <property type="project" value="TreeGrafter"/>
</dbReference>
<evidence type="ECO:0000256" key="4">
    <source>
        <dbReference type="SAM" id="SignalP"/>
    </source>
</evidence>
<dbReference type="GO" id="GO:0015768">
    <property type="term" value="P:maltose transport"/>
    <property type="evidence" value="ECO:0007669"/>
    <property type="project" value="TreeGrafter"/>
</dbReference>
<sequence length="413" mass="46605">MKRFLVLSFIILGILGASTFNAQTLSVWIGGHVAELDETWNEVISKFEDNTGIKVEVQLFGFDTYYDHLVTALQGGVGPDLAFADLGGWVPTFASQGWLEPLDDKLNSWDGTNEIWENLWPTVTYEGKRYGLPWYTDARLLLYNKKMFRDAGLDPENPPKTWEEFLYTAMKLTDPSKRVYGYGVSGTKTEHTTLGYMIFLYSAGGKLLTDDYSKAAFNTPEGLRALKFYTDLALKYNVSPNPLSYHEDDYRNLMAQNRVAMAVGGPWSFPLIESANPDIEYGVSIHPYAVTQASVLGGWALVIPSSSKNKEGAWELASYLTSYETWMFWVEQNHGPMPTRRDVARDAPYFQQNENWQVIFEAFPNAIPRPPIPEWPQVSEQIQIMVQDVLLGNSTAEDAIKKAEINVNNILGN</sequence>
<accession>A0A2K1P646</accession>
<proteinExistence type="inferred from homology"/>
<comment type="similarity">
    <text evidence="1">Belongs to the bacterial solute-binding protein 1 family.</text>
</comment>
<feature type="chain" id="PRO_5014320129" evidence="4">
    <location>
        <begin position="23"/>
        <end position="413"/>
    </location>
</feature>
<dbReference type="PANTHER" id="PTHR30061:SF50">
    <property type="entry name" value="MALTOSE_MALTODEXTRIN-BINDING PERIPLASMIC PROTEIN"/>
    <property type="match status" value="1"/>
</dbReference>
<dbReference type="SUPFAM" id="SSF53850">
    <property type="entry name" value="Periplasmic binding protein-like II"/>
    <property type="match status" value="1"/>
</dbReference>
<keyword evidence="2" id="KW-0813">Transport</keyword>
<comment type="caution">
    <text evidence="5">The sequence shown here is derived from an EMBL/GenBank/DDBJ whole genome shotgun (WGS) entry which is preliminary data.</text>
</comment>
<organism evidence="5 6">
    <name type="scientific">Petrotoga mexicana DSM 14811</name>
    <dbReference type="NCBI Taxonomy" id="1122954"/>
    <lineage>
        <taxon>Bacteria</taxon>
        <taxon>Thermotogati</taxon>
        <taxon>Thermotogota</taxon>
        <taxon>Thermotogae</taxon>
        <taxon>Petrotogales</taxon>
        <taxon>Petrotogaceae</taxon>
        <taxon>Petrotoga</taxon>
    </lineage>
</organism>
<dbReference type="CDD" id="cd13585">
    <property type="entry name" value="PBP2_TMBP_like"/>
    <property type="match status" value="1"/>
</dbReference>
<keyword evidence="6" id="KW-1185">Reference proteome</keyword>
<dbReference type="GO" id="GO:0055052">
    <property type="term" value="C:ATP-binding cassette (ABC) transporter complex, substrate-binding subunit-containing"/>
    <property type="evidence" value="ECO:0007669"/>
    <property type="project" value="TreeGrafter"/>
</dbReference>
<evidence type="ECO:0000256" key="3">
    <source>
        <dbReference type="ARBA" id="ARBA00022729"/>
    </source>
</evidence>
<name>A0A2K1P646_9BACT</name>
<dbReference type="EMBL" id="AZRN01000034">
    <property type="protein sequence ID" value="PNR98265.1"/>
    <property type="molecule type" value="Genomic_DNA"/>
</dbReference>
<gene>
    <name evidence="5" type="ORF">X927_08930</name>
</gene>
<dbReference type="Gene3D" id="3.40.190.10">
    <property type="entry name" value="Periplasmic binding protein-like II"/>
    <property type="match status" value="1"/>
</dbReference>
<evidence type="ECO:0000256" key="1">
    <source>
        <dbReference type="ARBA" id="ARBA00008520"/>
    </source>
</evidence>
<dbReference type="PANTHER" id="PTHR30061">
    <property type="entry name" value="MALTOSE-BINDING PERIPLASMIC PROTEIN"/>
    <property type="match status" value="1"/>
</dbReference>
<dbReference type="GO" id="GO:1901982">
    <property type="term" value="F:maltose binding"/>
    <property type="evidence" value="ECO:0007669"/>
    <property type="project" value="TreeGrafter"/>
</dbReference>
<evidence type="ECO:0000256" key="2">
    <source>
        <dbReference type="ARBA" id="ARBA00022448"/>
    </source>
</evidence>
<evidence type="ECO:0000313" key="6">
    <source>
        <dbReference type="Proteomes" id="UP000236604"/>
    </source>
</evidence>